<organism evidence="1 2">
    <name type="scientific">Legionella lytica</name>
    <dbReference type="NCBI Taxonomy" id="96232"/>
    <lineage>
        <taxon>Bacteria</taxon>
        <taxon>Pseudomonadati</taxon>
        <taxon>Pseudomonadota</taxon>
        <taxon>Gammaproteobacteria</taxon>
        <taxon>Legionellales</taxon>
        <taxon>Legionellaceae</taxon>
        <taxon>Legionella</taxon>
    </lineage>
</organism>
<dbReference type="EMBL" id="JBGORX010000001">
    <property type="protein sequence ID" value="MFJ1266978.1"/>
    <property type="molecule type" value="Genomic_DNA"/>
</dbReference>
<comment type="caution">
    <text evidence="1">The sequence shown here is derived from an EMBL/GenBank/DDBJ whole genome shotgun (WGS) entry which is preliminary data.</text>
</comment>
<dbReference type="Proteomes" id="UP001615550">
    <property type="component" value="Unassembled WGS sequence"/>
</dbReference>
<keyword evidence="2" id="KW-1185">Reference proteome</keyword>
<sequence length="188" mass="22166">MELTQSKQDVSVKDVVPFKPVIKEKAELHETAYPLLIAYLHALRQHNSVHNKIDELNESAHARHKYNYTCEHNLLFFLLTTEQFKKIRELFQNHKTALARAYMVLHYIKKRSHHKKRAANHHFFQHLNAVNDELSRVQHRNDESENLAKNPHLFFNKRSLDTAQRNQNGEYLVDSPSLDSATLPQAYY</sequence>
<gene>
    <name evidence="1" type="ORF">ACD661_00245</name>
</gene>
<dbReference type="RefSeq" id="WP_400185447.1">
    <property type="nucleotide sequence ID" value="NZ_JBGORX010000001.1"/>
</dbReference>
<name>A0ABW8D2R5_9GAMM</name>
<proteinExistence type="predicted"/>
<evidence type="ECO:0000313" key="2">
    <source>
        <dbReference type="Proteomes" id="UP001615550"/>
    </source>
</evidence>
<evidence type="ECO:0000313" key="1">
    <source>
        <dbReference type="EMBL" id="MFJ1266978.1"/>
    </source>
</evidence>
<protein>
    <submittedName>
        <fullName evidence="1">Uncharacterized protein</fullName>
    </submittedName>
</protein>
<accession>A0ABW8D2R5</accession>
<reference evidence="1 2" key="1">
    <citation type="submission" date="2024-08" db="EMBL/GenBank/DDBJ databases">
        <title>Draft Genome Sequence of Legionella lytica strain DSB2004, Isolated From a Fire Sprinkler System.</title>
        <authorList>
            <person name="Everhart A.D."/>
            <person name="Kidane D.T."/>
            <person name="Farone A.L."/>
            <person name="Farone M.B."/>
        </authorList>
    </citation>
    <scope>NUCLEOTIDE SEQUENCE [LARGE SCALE GENOMIC DNA]</scope>
    <source>
        <strain evidence="1 2">DSB2004</strain>
    </source>
</reference>